<dbReference type="AlphaFoldDB" id="A0A0F7H806"/>
<evidence type="ECO:0000313" key="16">
    <source>
        <dbReference type="EMBL" id="VEI75197.1"/>
    </source>
</evidence>
<accession>A0A0F7H806</accession>
<evidence type="ECO:0000256" key="8">
    <source>
        <dbReference type="ARBA" id="ARBA00022679"/>
    </source>
</evidence>
<gene>
    <name evidence="16" type="primary">qseC</name>
    <name evidence="16" type="ORF">NCTC13193_04881</name>
</gene>
<evidence type="ECO:0000256" key="15">
    <source>
        <dbReference type="ARBA" id="ARBA00023136"/>
    </source>
</evidence>
<evidence type="ECO:0000256" key="14">
    <source>
        <dbReference type="ARBA" id="ARBA00023012"/>
    </source>
</evidence>
<dbReference type="SMART" id="SM00388">
    <property type="entry name" value="HisKA"/>
    <property type="match status" value="1"/>
</dbReference>
<dbReference type="SMART" id="SM00387">
    <property type="entry name" value="HATPase_c"/>
    <property type="match status" value="1"/>
</dbReference>
<evidence type="ECO:0000256" key="11">
    <source>
        <dbReference type="ARBA" id="ARBA00022777"/>
    </source>
</evidence>
<dbReference type="Gene3D" id="1.20.5.1040">
    <property type="entry name" value="Sensor protein qsec"/>
    <property type="match status" value="2"/>
</dbReference>
<dbReference type="GO" id="GO:0000155">
    <property type="term" value="F:phosphorelay sensor kinase activity"/>
    <property type="evidence" value="ECO:0007669"/>
    <property type="project" value="InterPro"/>
</dbReference>
<dbReference type="InterPro" id="IPR005467">
    <property type="entry name" value="His_kinase_dom"/>
</dbReference>
<dbReference type="InterPro" id="IPR003661">
    <property type="entry name" value="HisK_dim/P_dom"/>
</dbReference>
<comment type="subcellular location">
    <subcellularLocation>
        <location evidence="2">Cell inner membrane</location>
        <topology evidence="2">Multi-pass membrane protein</topology>
    </subcellularLocation>
</comment>
<keyword evidence="15" id="KW-0472">Membrane</keyword>
<evidence type="ECO:0000256" key="3">
    <source>
        <dbReference type="ARBA" id="ARBA00012438"/>
    </source>
</evidence>
<evidence type="ECO:0000256" key="9">
    <source>
        <dbReference type="ARBA" id="ARBA00022692"/>
    </source>
</evidence>
<dbReference type="InterPro" id="IPR003594">
    <property type="entry name" value="HATPase_dom"/>
</dbReference>
<keyword evidence="14" id="KW-0902">Two-component regulatory system</keyword>
<reference evidence="16 17" key="1">
    <citation type="submission" date="2018-12" db="EMBL/GenBank/DDBJ databases">
        <authorList>
            <consortium name="Pathogen Informatics"/>
        </authorList>
    </citation>
    <scope>NUCLEOTIDE SEQUENCE [LARGE SCALE GENOMIC DNA]</scope>
    <source>
        <strain evidence="16 17">NCTC13193</strain>
    </source>
</reference>
<dbReference type="Pfam" id="PF02518">
    <property type="entry name" value="HATPase_c"/>
    <property type="match status" value="1"/>
</dbReference>
<dbReference type="PROSITE" id="PS50885">
    <property type="entry name" value="HAMP"/>
    <property type="match status" value="1"/>
</dbReference>
<dbReference type="KEGG" id="sfw:WN53_02735"/>
<dbReference type="Pfam" id="PF08521">
    <property type="entry name" value="2CSK_N"/>
    <property type="match status" value="1"/>
</dbReference>
<evidence type="ECO:0000256" key="2">
    <source>
        <dbReference type="ARBA" id="ARBA00004429"/>
    </source>
</evidence>
<keyword evidence="12" id="KW-0067">ATP-binding</keyword>
<dbReference type="GO" id="GO:0005886">
    <property type="term" value="C:plasma membrane"/>
    <property type="evidence" value="ECO:0007669"/>
    <property type="project" value="TreeGrafter"/>
</dbReference>
<evidence type="ECO:0000256" key="4">
    <source>
        <dbReference type="ARBA" id="ARBA00017234"/>
    </source>
</evidence>
<keyword evidence="11" id="KW-0418">Kinase</keyword>
<dbReference type="PANTHER" id="PTHR45436:SF14">
    <property type="entry name" value="SENSOR PROTEIN QSEC"/>
    <property type="match status" value="1"/>
</dbReference>
<evidence type="ECO:0000256" key="12">
    <source>
        <dbReference type="ARBA" id="ARBA00022840"/>
    </source>
</evidence>
<dbReference type="InterPro" id="IPR013727">
    <property type="entry name" value="2CSK_N"/>
</dbReference>
<keyword evidence="6" id="KW-0997">Cell inner membrane</keyword>
<organism evidence="16 17">
    <name type="scientific">Serratia fonticola</name>
    <dbReference type="NCBI Taxonomy" id="47917"/>
    <lineage>
        <taxon>Bacteria</taxon>
        <taxon>Pseudomonadati</taxon>
        <taxon>Pseudomonadota</taxon>
        <taxon>Gammaproteobacteria</taxon>
        <taxon>Enterobacterales</taxon>
        <taxon>Yersiniaceae</taxon>
        <taxon>Serratia</taxon>
    </lineage>
</organism>
<dbReference type="RefSeq" id="WP_024484350.1">
    <property type="nucleotide sequence ID" value="NZ_CAMKUH010000014.1"/>
</dbReference>
<dbReference type="SUPFAM" id="SSF55874">
    <property type="entry name" value="ATPase domain of HSP90 chaperone/DNA topoisomerase II/histidine kinase"/>
    <property type="match status" value="1"/>
</dbReference>
<evidence type="ECO:0000256" key="13">
    <source>
        <dbReference type="ARBA" id="ARBA00022989"/>
    </source>
</evidence>
<dbReference type="Proteomes" id="UP000270487">
    <property type="component" value="Chromosome"/>
</dbReference>
<dbReference type="Gene3D" id="1.10.287.130">
    <property type="match status" value="1"/>
</dbReference>
<dbReference type="SUPFAM" id="SSF47384">
    <property type="entry name" value="Homodimeric domain of signal transducing histidine kinase"/>
    <property type="match status" value="1"/>
</dbReference>
<comment type="catalytic activity">
    <reaction evidence="1">
        <text>ATP + protein L-histidine = ADP + protein N-phospho-L-histidine.</text>
        <dbReference type="EC" id="2.7.13.3"/>
    </reaction>
</comment>
<dbReference type="Gene3D" id="3.30.565.10">
    <property type="entry name" value="Histidine kinase-like ATPase, C-terminal domain"/>
    <property type="match status" value="1"/>
</dbReference>
<keyword evidence="9" id="KW-0812">Transmembrane</keyword>
<evidence type="ECO:0000256" key="6">
    <source>
        <dbReference type="ARBA" id="ARBA00022519"/>
    </source>
</evidence>
<keyword evidence="8 16" id="KW-0808">Transferase</keyword>
<dbReference type="EC" id="2.7.13.3" evidence="3"/>
<evidence type="ECO:0000313" key="17">
    <source>
        <dbReference type="Proteomes" id="UP000270487"/>
    </source>
</evidence>
<dbReference type="InterPro" id="IPR036890">
    <property type="entry name" value="HATPase_C_sf"/>
</dbReference>
<protein>
    <recommendedName>
        <fullName evidence="4">Sensor protein QseC</fullName>
        <ecNumber evidence="3">2.7.13.3</ecNumber>
    </recommendedName>
</protein>
<dbReference type="PANTHER" id="PTHR45436">
    <property type="entry name" value="SENSOR HISTIDINE KINASE YKOH"/>
    <property type="match status" value="1"/>
</dbReference>
<dbReference type="GO" id="GO:0005524">
    <property type="term" value="F:ATP binding"/>
    <property type="evidence" value="ECO:0007669"/>
    <property type="project" value="UniProtKB-KW"/>
</dbReference>
<dbReference type="InterPro" id="IPR003660">
    <property type="entry name" value="HAMP_dom"/>
</dbReference>
<evidence type="ECO:0000256" key="7">
    <source>
        <dbReference type="ARBA" id="ARBA00022553"/>
    </source>
</evidence>
<proteinExistence type="predicted"/>
<dbReference type="InterPro" id="IPR004358">
    <property type="entry name" value="Sig_transdc_His_kin-like_C"/>
</dbReference>
<dbReference type="InterPro" id="IPR036097">
    <property type="entry name" value="HisK_dim/P_sf"/>
</dbReference>
<keyword evidence="7" id="KW-0597">Phosphoprotein</keyword>
<evidence type="ECO:0000256" key="10">
    <source>
        <dbReference type="ARBA" id="ARBA00022741"/>
    </source>
</evidence>
<dbReference type="FunFam" id="1.10.287.130:FF:000035">
    <property type="entry name" value="Two-component sensor histidine kinase"/>
    <property type="match status" value="1"/>
</dbReference>
<keyword evidence="10" id="KW-0547">Nucleotide-binding</keyword>
<dbReference type="InterPro" id="IPR059132">
    <property type="entry name" value="QseC"/>
</dbReference>
<dbReference type="GeneID" id="30319071"/>
<keyword evidence="5" id="KW-1003">Cell membrane</keyword>
<dbReference type="CDD" id="cd00082">
    <property type="entry name" value="HisKA"/>
    <property type="match status" value="1"/>
</dbReference>
<evidence type="ECO:0000256" key="1">
    <source>
        <dbReference type="ARBA" id="ARBA00000085"/>
    </source>
</evidence>
<dbReference type="STRING" id="47917.AV650_25465"/>
<evidence type="ECO:0000256" key="5">
    <source>
        <dbReference type="ARBA" id="ARBA00022475"/>
    </source>
</evidence>
<dbReference type="Pfam" id="PF00512">
    <property type="entry name" value="HisKA"/>
    <property type="match status" value="1"/>
</dbReference>
<dbReference type="PROSITE" id="PS50109">
    <property type="entry name" value="HIS_KIN"/>
    <property type="match status" value="1"/>
</dbReference>
<sequence length="461" mass="51287">MKSLSLRLRLILIFSLLALLTWCSASMVAWMMTRHNINEVFDTQQMLFAKRLATADLGDLLANQQVRSLPKTKKMLNHGKRGEQDDDALAFAIFSHDGRMLLNDGENGEDFQFDGERQGFVDGQRKEDSDSWRLLWLTSPDGRYRIVVGQEWDYRHDMALGLVMGQLLPWLVTLPILMLLIALMVGRELRPLREVAASLRQRAPDDATPLNAHQVPSEVRPLVEALNTLFTRINSLLVRERRFTSDAAHELRSPLAALRVQTEVVQLAGDDVPMREHAVNNLTVGIDRATRLVDQLLTLSRLDSLADLHDLALVDWCQLVPMTLAELDRQAHTSGITLRYQQQGEPPALSGQPLLLSLLVRNLVDNAIRYTPAGGTVTVTLSQRQLTVEDDGPGVTAEHLERLGERFYRPPGQEQTGSGLGLSIVQRIAGLHGLRVSFANRTEGGFIATLTLSGSGIQPLG</sequence>
<keyword evidence="13" id="KW-1133">Transmembrane helix</keyword>
<dbReference type="PRINTS" id="PR00344">
    <property type="entry name" value="BCTRLSENSOR"/>
</dbReference>
<dbReference type="EMBL" id="LR134492">
    <property type="protein sequence ID" value="VEI75197.1"/>
    <property type="molecule type" value="Genomic_DNA"/>
</dbReference>
<dbReference type="NCBIfam" id="NF007664">
    <property type="entry name" value="PRK10337.1"/>
    <property type="match status" value="1"/>
</dbReference>
<name>A0A0F7H806_SERFO</name>
<dbReference type="InterPro" id="IPR050428">
    <property type="entry name" value="TCS_sensor_his_kinase"/>
</dbReference>